<dbReference type="Pfam" id="PF07715">
    <property type="entry name" value="Plug"/>
    <property type="match status" value="1"/>
</dbReference>
<dbReference type="Gene3D" id="2.60.40.1120">
    <property type="entry name" value="Carboxypeptidase-like, regulatory domain"/>
    <property type="match status" value="1"/>
</dbReference>
<feature type="transmembrane region" description="Helical" evidence="5">
    <location>
        <begin position="12"/>
        <end position="36"/>
    </location>
</feature>
<evidence type="ECO:0000259" key="7">
    <source>
        <dbReference type="Pfam" id="PF07715"/>
    </source>
</evidence>
<dbReference type="STRING" id="1391627.SAMN05216464_102543"/>
<accession>A0A1G6XKG5</accession>
<dbReference type="Pfam" id="PF13715">
    <property type="entry name" value="CarbopepD_reg_2"/>
    <property type="match status" value="1"/>
</dbReference>
<keyword evidence="9" id="KW-1185">Reference proteome</keyword>
<keyword evidence="2 4" id="KW-0472">Membrane</keyword>
<evidence type="ECO:0000256" key="5">
    <source>
        <dbReference type="SAM" id="Phobius"/>
    </source>
</evidence>
<evidence type="ECO:0000256" key="2">
    <source>
        <dbReference type="ARBA" id="ARBA00023136"/>
    </source>
</evidence>
<organism evidence="8 9">
    <name type="scientific">Mucilaginibacter pineti</name>
    <dbReference type="NCBI Taxonomy" id="1391627"/>
    <lineage>
        <taxon>Bacteria</taxon>
        <taxon>Pseudomonadati</taxon>
        <taxon>Bacteroidota</taxon>
        <taxon>Sphingobacteriia</taxon>
        <taxon>Sphingobacteriales</taxon>
        <taxon>Sphingobacteriaceae</taxon>
        <taxon>Mucilaginibacter</taxon>
    </lineage>
</organism>
<protein>
    <submittedName>
        <fullName evidence="8">TonB-dependent receptor</fullName>
    </submittedName>
</protein>
<dbReference type="SUPFAM" id="SSF56935">
    <property type="entry name" value="Porins"/>
    <property type="match status" value="1"/>
</dbReference>
<dbReference type="InterPro" id="IPR008969">
    <property type="entry name" value="CarboxyPept-like_regulatory"/>
</dbReference>
<evidence type="ECO:0000313" key="8">
    <source>
        <dbReference type="EMBL" id="SDD77807.1"/>
    </source>
</evidence>
<evidence type="ECO:0000313" key="9">
    <source>
        <dbReference type="Proteomes" id="UP000199072"/>
    </source>
</evidence>
<dbReference type="Gene3D" id="3.55.50.30">
    <property type="match status" value="1"/>
</dbReference>
<proteinExistence type="inferred from homology"/>
<dbReference type="PANTHER" id="PTHR40980:SF4">
    <property type="entry name" value="TONB-DEPENDENT RECEPTOR-LIKE BETA-BARREL DOMAIN-CONTAINING PROTEIN"/>
    <property type="match status" value="1"/>
</dbReference>
<dbReference type="Gene3D" id="2.170.130.10">
    <property type="entry name" value="TonB-dependent receptor, plug domain"/>
    <property type="match status" value="1"/>
</dbReference>
<evidence type="ECO:0000259" key="6">
    <source>
        <dbReference type="Pfam" id="PF00593"/>
    </source>
</evidence>
<comment type="similarity">
    <text evidence="4">Belongs to the TonB-dependent receptor family.</text>
</comment>
<keyword evidence="5" id="KW-1133">Transmembrane helix</keyword>
<comment type="subcellular location">
    <subcellularLocation>
        <location evidence="1 4">Cell outer membrane</location>
    </subcellularLocation>
</comment>
<dbReference type="InterPro" id="IPR037066">
    <property type="entry name" value="Plug_dom_sf"/>
</dbReference>
<feature type="domain" description="TonB-dependent receptor-like beta-barrel" evidence="6">
    <location>
        <begin position="625"/>
        <end position="1114"/>
    </location>
</feature>
<dbReference type="Gene3D" id="2.40.170.20">
    <property type="entry name" value="TonB-dependent receptor, beta-barrel domain"/>
    <property type="match status" value="1"/>
</dbReference>
<dbReference type="InterPro" id="IPR036942">
    <property type="entry name" value="Beta-barrel_TonB_sf"/>
</dbReference>
<sequence length="1157" mass="127995">MHNSTKRSVIKLLFFMTRLTFLVIIVSLTLTGVIFATGVKSQSLNDYRVSVNFKDAGIEEILNSFEKQSPFTFTYAASLSKTAPITINIQNKTLLEALRILRNTAKLEFKQVNSTITVGSLPIPPPPGVIEGTIYDATTKETLIGAIVTADGRSYPTDGNGHYKISLAAGTYDLVIKYIGYETKKMPGINVIQGSTTSLNILLKPSATALGEVRVEARRRSASEALLLNDRKNSAIVSDGISAQNIEKTASITTTQALQRVTGVTITDDKYVAVRGLGDRSVIAELNGARLSSANPDRSSVPLDLVPAALLDNINVYKTLSPDRPADASAGLIELKTKSIPESLVLEFTAQSGFNSTIGLGGQYNSFYNSDLGFLGGNVSKHNLSKDFTNLGKQYPGGLVQIQNLFIQSRNNPTLAAEAFRVSKIMQSFDPVLTTQYKKADPNQVYTISFGNSYKIFHGHTLGVVLSANYYQRTTDIYNGERNQYSLFQGVVTGSPTIYSALHIPNFITPNYPRLGNYLSYKENTGTQTLNYGGLVGLTYQFNKRNEIQAQYLGSRGAESQGSNLTGAWQNTGLNFPVYNTINQLRTTYRTFNTFNLQGEHKFLDKVWSPKLGYNLSTSKSTQTDPDFRSTDVADYRTQRFQDPNGVGIGSDTYTFVSGLVHGVGNDVSNIIVADPNGRQYRKLDETNYNAKADLSQPFKIGKLDQLLKFGFNYLKRDRDYTEQVLGLPGSNLGGGGAQLLNNAKGNLNQLISPSNIGLLDPAQYDSEGQPRVGGFLYQTKKSPNNYTGTYETRAFYGMLDAHVMDGLRITGGVRFESTDIRAHVDTAGVFVPQNLNVLTGLPNASVKYSTNQPNTAYTQNYKPYYSVNLTYSKIKDMNFRLAYSTSLARPELRELTNIFEFDPFQFAVVGGNPNLINQLTKSADFRWEWFTGPGEVLSASVFTKNIHNSLEKVFSYQSQGNLSTAPEFPLIIYQNDPNVGKVYGVELEARRDLGKIFDPLKYLFIGANLLLDESTIDKNPARLDASRINDRRSPATSPVFEQAPYSINTYLDYANTASGTNITASFNMVGARLIQVQLDGTPDIYDRPTPTLDLVFSQKFGKQWIVKGFAKNIFDPPYKEVYTNPGNNGKYYGNEYIYRMYHKGAEFSLGLTYKLF</sequence>
<dbReference type="AlphaFoldDB" id="A0A1G6XKG5"/>
<feature type="domain" description="TonB-dependent receptor plug" evidence="7">
    <location>
        <begin position="236"/>
        <end position="321"/>
    </location>
</feature>
<dbReference type="InterPro" id="IPR000531">
    <property type="entry name" value="Beta-barrel_TonB"/>
</dbReference>
<evidence type="ECO:0000256" key="4">
    <source>
        <dbReference type="RuleBase" id="RU003357"/>
    </source>
</evidence>
<reference evidence="8 9" key="1">
    <citation type="submission" date="2016-10" db="EMBL/GenBank/DDBJ databases">
        <authorList>
            <person name="de Groot N.N."/>
        </authorList>
    </citation>
    <scope>NUCLEOTIDE SEQUENCE [LARGE SCALE GENOMIC DNA]</scope>
    <source>
        <strain evidence="8 9">47C3B</strain>
    </source>
</reference>
<name>A0A1G6XKG5_9SPHI</name>
<keyword evidence="8" id="KW-0675">Receptor</keyword>
<keyword evidence="5" id="KW-0812">Transmembrane</keyword>
<dbReference type="Pfam" id="PF00593">
    <property type="entry name" value="TonB_dep_Rec_b-barrel"/>
    <property type="match status" value="1"/>
</dbReference>
<dbReference type="SUPFAM" id="SSF49464">
    <property type="entry name" value="Carboxypeptidase regulatory domain-like"/>
    <property type="match status" value="1"/>
</dbReference>
<dbReference type="PANTHER" id="PTHR40980">
    <property type="entry name" value="PLUG DOMAIN-CONTAINING PROTEIN"/>
    <property type="match status" value="1"/>
</dbReference>
<evidence type="ECO:0000256" key="3">
    <source>
        <dbReference type="ARBA" id="ARBA00023237"/>
    </source>
</evidence>
<gene>
    <name evidence="8" type="ORF">SAMN05216464_102543</name>
</gene>
<keyword evidence="3" id="KW-0998">Cell outer membrane</keyword>
<evidence type="ECO:0000256" key="1">
    <source>
        <dbReference type="ARBA" id="ARBA00004442"/>
    </source>
</evidence>
<dbReference type="GO" id="GO:0009279">
    <property type="term" value="C:cell outer membrane"/>
    <property type="evidence" value="ECO:0007669"/>
    <property type="project" value="UniProtKB-SubCell"/>
</dbReference>
<dbReference type="Proteomes" id="UP000199072">
    <property type="component" value="Unassembled WGS sequence"/>
</dbReference>
<keyword evidence="4" id="KW-0798">TonB box</keyword>
<dbReference type="InterPro" id="IPR012910">
    <property type="entry name" value="Plug_dom"/>
</dbReference>
<dbReference type="EMBL" id="FNAI01000002">
    <property type="protein sequence ID" value="SDD77807.1"/>
    <property type="molecule type" value="Genomic_DNA"/>
</dbReference>
<dbReference type="OrthoDB" id="9768470at2"/>